<keyword evidence="6" id="KW-0238">DNA-binding</keyword>
<dbReference type="SMART" id="SM00850">
    <property type="entry name" value="LytTR"/>
    <property type="match status" value="1"/>
</dbReference>
<dbReference type="Gene3D" id="2.40.50.1020">
    <property type="entry name" value="LytTr DNA-binding domain"/>
    <property type="match status" value="1"/>
</dbReference>
<organism evidence="6 7">
    <name type="scientific">Eisenbergiella massiliensis</name>
    <dbReference type="NCBI Taxonomy" id="1720294"/>
    <lineage>
        <taxon>Bacteria</taxon>
        <taxon>Bacillati</taxon>
        <taxon>Bacillota</taxon>
        <taxon>Clostridia</taxon>
        <taxon>Lachnospirales</taxon>
        <taxon>Lachnospiraceae</taxon>
        <taxon>Eisenbergiella</taxon>
    </lineage>
</organism>
<reference evidence="6 7" key="1">
    <citation type="submission" date="2018-08" db="EMBL/GenBank/DDBJ databases">
        <title>A genome reference for cultivated species of the human gut microbiota.</title>
        <authorList>
            <person name="Zou Y."/>
            <person name="Xue W."/>
            <person name="Luo G."/>
        </authorList>
    </citation>
    <scope>NUCLEOTIDE SEQUENCE [LARGE SCALE GENOMIC DNA]</scope>
    <source>
        <strain evidence="6 7">TF05-5AC</strain>
    </source>
</reference>
<protein>
    <recommendedName>
        <fullName evidence="1">Stage 0 sporulation protein A homolog</fullName>
    </recommendedName>
</protein>
<comment type="caution">
    <text evidence="6">The sequence shown here is derived from an EMBL/GenBank/DDBJ whole genome shotgun (WGS) entry which is preliminary data.</text>
</comment>
<feature type="domain" description="Response regulatory" evidence="4">
    <location>
        <begin position="3"/>
        <end position="122"/>
    </location>
</feature>
<dbReference type="InterPro" id="IPR046947">
    <property type="entry name" value="LytR-like"/>
</dbReference>
<dbReference type="EMBL" id="QVLV01000002">
    <property type="protein sequence ID" value="RGE64317.1"/>
    <property type="molecule type" value="Genomic_DNA"/>
</dbReference>
<dbReference type="RefSeq" id="WP_102289048.1">
    <property type="nucleotide sequence ID" value="NZ_CANNOQ010000122.1"/>
</dbReference>
<keyword evidence="7" id="KW-1185">Reference proteome</keyword>
<dbReference type="InterPro" id="IPR011006">
    <property type="entry name" value="CheY-like_superfamily"/>
</dbReference>
<gene>
    <name evidence="6" type="ORF">DXC51_04445</name>
</gene>
<dbReference type="Pfam" id="PF04397">
    <property type="entry name" value="LytTR"/>
    <property type="match status" value="1"/>
</dbReference>
<dbReference type="PROSITE" id="PS50110">
    <property type="entry name" value="RESPONSE_REGULATORY"/>
    <property type="match status" value="1"/>
</dbReference>
<sequence length="237" mass="27685">MLRIAICDDEEYYRNKIHTLLDSWFAGRGMEYAVSLFSSGADFLSEKENAVGYDVVFMDINMEEMDGIDTAKRIRQFHSDTCIVFVTAFISYALEGYKVNAVRYLMKDTLEAALPECMDAILKKMQVRQVTFPFVEGERTLYTDNILYVESRKHKSFFSYLDNEIVNYQIYDKLDHIEQQLAAYGFLRIHKSFLVNMKHIRKISNYAVLMDWGETLPVPRLRFQAVREAFVAYKGAM</sequence>
<proteinExistence type="predicted"/>
<evidence type="ECO:0000256" key="2">
    <source>
        <dbReference type="ARBA" id="ARBA00024867"/>
    </source>
</evidence>
<dbReference type="AlphaFoldDB" id="A0A3E3IB89"/>
<evidence type="ECO:0000313" key="7">
    <source>
        <dbReference type="Proteomes" id="UP000260812"/>
    </source>
</evidence>
<comment type="function">
    <text evidence="2">May play the central regulatory role in sporulation. It may be an element of the effector pathway responsible for the activation of sporulation genes in response to nutritional stress. Spo0A may act in concert with spo0H (a sigma factor) to control the expression of some genes that are critical to the sporulation process.</text>
</comment>
<dbReference type="SUPFAM" id="SSF52172">
    <property type="entry name" value="CheY-like"/>
    <property type="match status" value="1"/>
</dbReference>
<dbReference type="GO" id="GO:0000156">
    <property type="term" value="F:phosphorelay response regulator activity"/>
    <property type="evidence" value="ECO:0007669"/>
    <property type="project" value="InterPro"/>
</dbReference>
<dbReference type="GeneID" id="97986154"/>
<dbReference type="Proteomes" id="UP000260812">
    <property type="component" value="Unassembled WGS sequence"/>
</dbReference>
<dbReference type="InterPro" id="IPR007492">
    <property type="entry name" value="LytTR_DNA-bd_dom"/>
</dbReference>
<dbReference type="InterPro" id="IPR001789">
    <property type="entry name" value="Sig_transdc_resp-reg_receiver"/>
</dbReference>
<feature type="domain" description="HTH LytTR-type" evidence="5">
    <location>
        <begin position="132"/>
        <end position="232"/>
    </location>
</feature>
<evidence type="ECO:0000313" key="6">
    <source>
        <dbReference type="EMBL" id="RGE64317.1"/>
    </source>
</evidence>
<evidence type="ECO:0000256" key="3">
    <source>
        <dbReference type="PROSITE-ProRule" id="PRU00169"/>
    </source>
</evidence>
<keyword evidence="3" id="KW-0597">Phosphoprotein</keyword>
<name>A0A3E3IB89_9FIRM</name>
<dbReference type="PANTHER" id="PTHR37299:SF1">
    <property type="entry name" value="STAGE 0 SPORULATION PROTEIN A HOMOLOG"/>
    <property type="match status" value="1"/>
</dbReference>
<evidence type="ECO:0000256" key="1">
    <source>
        <dbReference type="ARBA" id="ARBA00018672"/>
    </source>
</evidence>
<feature type="modified residue" description="4-aspartylphosphate" evidence="3">
    <location>
        <position position="59"/>
    </location>
</feature>
<evidence type="ECO:0000259" key="4">
    <source>
        <dbReference type="PROSITE" id="PS50110"/>
    </source>
</evidence>
<dbReference type="PANTHER" id="PTHR37299">
    <property type="entry name" value="TRANSCRIPTIONAL REGULATOR-RELATED"/>
    <property type="match status" value="1"/>
</dbReference>
<dbReference type="Pfam" id="PF00072">
    <property type="entry name" value="Response_reg"/>
    <property type="match status" value="1"/>
</dbReference>
<dbReference type="Gene3D" id="3.40.50.2300">
    <property type="match status" value="1"/>
</dbReference>
<dbReference type="PROSITE" id="PS50930">
    <property type="entry name" value="HTH_LYTTR"/>
    <property type="match status" value="1"/>
</dbReference>
<evidence type="ECO:0000259" key="5">
    <source>
        <dbReference type="PROSITE" id="PS50930"/>
    </source>
</evidence>
<accession>A0A3E3IB89</accession>
<dbReference type="SMART" id="SM00448">
    <property type="entry name" value="REC"/>
    <property type="match status" value="1"/>
</dbReference>
<dbReference type="GO" id="GO:0003677">
    <property type="term" value="F:DNA binding"/>
    <property type="evidence" value="ECO:0007669"/>
    <property type="project" value="UniProtKB-KW"/>
</dbReference>